<keyword evidence="1" id="KW-0596">Phosphopantetheine</keyword>
<dbReference type="Pfam" id="PF00975">
    <property type="entry name" value="Thioesterase"/>
    <property type="match status" value="1"/>
</dbReference>
<sequence length="373" mass="39296">MTAVDAPGTRQSGTPLTCRAIEETVCEVWRGVLDTEVGPYDDFFDLGGDSLSIIDTVDELRRRGIGVRSSVALRNPTPARLAESLTVGNERAPAPGRTAFPDLLAGPDAVSRWRARSWAQVRCGPTPTPTVSGGGAAPLVLLHSESHAEREREAAVRWAPDRPVTGFTAPGVTGPLPPDSGPAALAGHLLDALLAAVPHGPYLLAGFGHRAVLGYELARALRRRGHQVALAMILPPAVGPAAGPRADVGDLLDLRCTALARRFALSGREDATEVLARMRAAGWYDRELSPADVARAQLAWAEFAGELPGYRPGGYDGPAVLCVDGPDATAVAESWRAAIPDARIHLSGYGVESPAAVLADARLDALLRQRLNP</sequence>
<dbReference type="RefSeq" id="WP_377547529.1">
    <property type="nucleotide sequence ID" value="NZ_JBHSBN010000012.1"/>
</dbReference>
<dbReference type="InterPro" id="IPR009081">
    <property type="entry name" value="PP-bd_ACP"/>
</dbReference>
<dbReference type="SMART" id="SM00823">
    <property type="entry name" value="PKS_PP"/>
    <property type="match status" value="1"/>
</dbReference>
<reference evidence="5" key="1">
    <citation type="journal article" date="2019" name="Int. J. Syst. Evol. Microbiol.">
        <title>The Global Catalogue of Microorganisms (GCM) 10K type strain sequencing project: providing services to taxonomists for standard genome sequencing and annotation.</title>
        <authorList>
            <consortium name="The Broad Institute Genomics Platform"/>
            <consortium name="The Broad Institute Genome Sequencing Center for Infectious Disease"/>
            <person name="Wu L."/>
            <person name="Ma J."/>
        </authorList>
    </citation>
    <scope>NUCLEOTIDE SEQUENCE [LARGE SCALE GENOMIC DNA]</scope>
    <source>
        <strain evidence="5">2902at01</strain>
    </source>
</reference>
<dbReference type="InterPro" id="IPR029058">
    <property type="entry name" value="AB_hydrolase_fold"/>
</dbReference>
<proteinExistence type="predicted"/>
<keyword evidence="5" id="KW-1185">Reference proteome</keyword>
<dbReference type="PROSITE" id="PS50075">
    <property type="entry name" value="CARRIER"/>
    <property type="match status" value="1"/>
</dbReference>
<dbReference type="PANTHER" id="PTHR45527">
    <property type="entry name" value="NONRIBOSOMAL PEPTIDE SYNTHETASE"/>
    <property type="match status" value="1"/>
</dbReference>
<keyword evidence="2" id="KW-0597">Phosphoprotein</keyword>
<evidence type="ECO:0000313" key="5">
    <source>
        <dbReference type="Proteomes" id="UP001595868"/>
    </source>
</evidence>
<dbReference type="InterPro" id="IPR001031">
    <property type="entry name" value="Thioesterase"/>
</dbReference>
<dbReference type="PROSITE" id="PS00012">
    <property type="entry name" value="PHOSPHOPANTETHEINE"/>
    <property type="match status" value="1"/>
</dbReference>
<dbReference type="SUPFAM" id="SSF47336">
    <property type="entry name" value="ACP-like"/>
    <property type="match status" value="1"/>
</dbReference>
<dbReference type="EMBL" id="JBHSBN010000012">
    <property type="protein sequence ID" value="MFC4107932.1"/>
    <property type="molecule type" value="Genomic_DNA"/>
</dbReference>
<dbReference type="SUPFAM" id="SSF53474">
    <property type="entry name" value="alpha/beta-Hydrolases"/>
    <property type="match status" value="1"/>
</dbReference>
<dbReference type="Gene3D" id="3.40.50.1820">
    <property type="entry name" value="alpha/beta hydrolase"/>
    <property type="match status" value="1"/>
</dbReference>
<evidence type="ECO:0000256" key="1">
    <source>
        <dbReference type="ARBA" id="ARBA00022450"/>
    </source>
</evidence>
<evidence type="ECO:0000256" key="2">
    <source>
        <dbReference type="ARBA" id="ARBA00022553"/>
    </source>
</evidence>
<protein>
    <submittedName>
        <fullName evidence="4">Phosphopantetheine-binding protein</fullName>
    </submittedName>
</protein>
<evidence type="ECO:0000313" key="4">
    <source>
        <dbReference type="EMBL" id="MFC4107932.1"/>
    </source>
</evidence>
<comment type="caution">
    <text evidence="4">The sequence shown here is derived from an EMBL/GenBank/DDBJ whole genome shotgun (WGS) entry which is preliminary data.</text>
</comment>
<dbReference type="Proteomes" id="UP001595868">
    <property type="component" value="Unassembled WGS sequence"/>
</dbReference>
<dbReference type="Gene3D" id="1.10.1200.10">
    <property type="entry name" value="ACP-like"/>
    <property type="match status" value="1"/>
</dbReference>
<dbReference type="InterPro" id="IPR020806">
    <property type="entry name" value="PKS_PP-bd"/>
</dbReference>
<gene>
    <name evidence="4" type="ORF">ACFOX0_18625</name>
</gene>
<dbReference type="Pfam" id="PF00550">
    <property type="entry name" value="PP-binding"/>
    <property type="match status" value="1"/>
</dbReference>
<organism evidence="4 5">
    <name type="scientific">Micromonospora zhanjiangensis</name>
    <dbReference type="NCBI Taxonomy" id="1522057"/>
    <lineage>
        <taxon>Bacteria</taxon>
        <taxon>Bacillati</taxon>
        <taxon>Actinomycetota</taxon>
        <taxon>Actinomycetes</taxon>
        <taxon>Micromonosporales</taxon>
        <taxon>Micromonosporaceae</taxon>
        <taxon>Micromonospora</taxon>
    </lineage>
</organism>
<dbReference type="InterPro" id="IPR006162">
    <property type="entry name" value="Ppantetheine_attach_site"/>
</dbReference>
<name>A0ABV8KPT4_9ACTN</name>
<feature type="domain" description="Carrier" evidence="3">
    <location>
        <begin position="16"/>
        <end position="89"/>
    </location>
</feature>
<evidence type="ECO:0000259" key="3">
    <source>
        <dbReference type="PROSITE" id="PS50075"/>
    </source>
</evidence>
<accession>A0ABV8KPT4</accession>
<dbReference type="PANTHER" id="PTHR45527:SF1">
    <property type="entry name" value="FATTY ACID SYNTHASE"/>
    <property type="match status" value="1"/>
</dbReference>
<dbReference type="InterPro" id="IPR036736">
    <property type="entry name" value="ACP-like_sf"/>
</dbReference>